<evidence type="ECO:0000256" key="6">
    <source>
        <dbReference type="ARBA" id="ARBA00022692"/>
    </source>
</evidence>
<feature type="transmembrane region" description="Helical" evidence="13">
    <location>
        <begin position="193"/>
        <end position="211"/>
    </location>
</feature>
<evidence type="ECO:0000256" key="11">
    <source>
        <dbReference type="ARBA" id="ARBA00023225"/>
    </source>
</evidence>
<dbReference type="KEGG" id="skr:BRX40_09295"/>
<reference evidence="17" key="2">
    <citation type="submission" date="2016-12" db="EMBL/GenBank/DDBJ databases">
        <title>Whole genome sequencing of Sphingomonas sp. ABOJV.</title>
        <authorList>
            <person name="Conlan S."/>
            <person name="Thomas P.J."/>
            <person name="Mullikin J."/>
            <person name="Palmore T.N."/>
            <person name="Frank K.M."/>
            <person name="Segre J.A."/>
        </authorList>
    </citation>
    <scope>NUCLEOTIDE SEQUENCE [LARGE SCALE GENOMIC DNA]</scope>
    <source>
        <strain evidence="17">ABOJV</strain>
    </source>
</reference>
<evidence type="ECO:0000256" key="13">
    <source>
        <dbReference type="RuleBase" id="RU364091"/>
    </source>
</evidence>
<dbReference type="STRING" id="93064.BRX40_09295"/>
<name>A0A1L6J9K3_9SPHN</name>
<comment type="similarity">
    <text evidence="2 13">Belongs to the type III secretion exporter family.</text>
</comment>
<dbReference type="PANTHER" id="PTHR30531">
    <property type="entry name" value="FLAGELLAR BIOSYNTHETIC PROTEIN FLHB"/>
    <property type="match status" value="1"/>
</dbReference>
<organism evidence="15 17">
    <name type="scientific">Sphingomonas koreensis</name>
    <dbReference type="NCBI Taxonomy" id="93064"/>
    <lineage>
        <taxon>Bacteria</taxon>
        <taxon>Pseudomonadati</taxon>
        <taxon>Pseudomonadota</taxon>
        <taxon>Alphaproteobacteria</taxon>
        <taxon>Sphingomonadales</taxon>
        <taxon>Sphingomonadaceae</taxon>
        <taxon>Sphingomonas</taxon>
    </lineage>
</organism>
<dbReference type="GO" id="GO:0044780">
    <property type="term" value="P:bacterial-type flagellum assembly"/>
    <property type="evidence" value="ECO:0007669"/>
    <property type="project" value="InterPro"/>
</dbReference>
<evidence type="ECO:0000313" key="18">
    <source>
        <dbReference type="Proteomes" id="UP000286681"/>
    </source>
</evidence>
<dbReference type="SUPFAM" id="SSF160544">
    <property type="entry name" value="EscU C-terminal domain-like"/>
    <property type="match status" value="1"/>
</dbReference>
<gene>
    <name evidence="13 16" type="primary">flhB</name>
    <name evidence="15" type="ORF">BRX40_09295</name>
    <name evidence="16" type="ORF">CA257_18945</name>
</gene>
<keyword evidence="15" id="KW-0282">Flagellum</keyword>
<dbReference type="GO" id="GO:0005886">
    <property type="term" value="C:plasma membrane"/>
    <property type="evidence" value="ECO:0007669"/>
    <property type="project" value="UniProtKB-SubCell"/>
</dbReference>
<keyword evidence="17" id="KW-1185">Reference proteome</keyword>
<dbReference type="PANTHER" id="PTHR30531:SF12">
    <property type="entry name" value="FLAGELLAR BIOSYNTHETIC PROTEIN FLHB"/>
    <property type="match status" value="1"/>
</dbReference>
<keyword evidence="9 13" id="KW-1133">Transmembrane helix</keyword>
<dbReference type="InterPro" id="IPR006136">
    <property type="entry name" value="FlhB"/>
</dbReference>
<feature type="region of interest" description="Disordered" evidence="14">
    <location>
        <begin position="1"/>
        <end position="23"/>
    </location>
</feature>
<evidence type="ECO:0000256" key="4">
    <source>
        <dbReference type="ARBA" id="ARBA00022448"/>
    </source>
</evidence>
<dbReference type="OrthoDB" id="9807950at2"/>
<accession>A0A1L6J9K3</accession>
<evidence type="ECO:0000313" key="17">
    <source>
        <dbReference type="Proteomes" id="UP000185161"/>
    </source>
</evidence>
<dbReference type="Gene3D" id="3.40.1690.10">
    <property type="entry name" value="secretion proteins EscU"/>
    <property type="match status" value="1"/>
</dbReference>
<dbReference type="InterPro" id="IPR006135">
    <property type="entry name" value="T3SS_substrate_exporter"/>
</dbReference>
<evidence type="ECO:0000256" key="7">
    <source>
        <dbReference type="ARBA" id="ARBA00022795"/>
    </source>
</evidence>
<sequence length="358" mass="38713">MAEADKDQRTHAPTQKRLEDARKKGEVAMAPEMRHATMMIGAVVVIGWTGLSALSGIGNLVTRLWGSADDFHLDSHGARDLTAAILGDVALSLAPVMGVLLACALATLFLQGRATLSWSRVAPKWSKLNPASGLKRLFGTRALVEFAKTLAKVIAISVVVYLVLRPRFGGLDQLVGYTPGAVGMAAGRMAFEAIRAVALLVALLAIADFIYQNRAFIKRMRMTFQELKDEHKQSEGDPKIKGKIRQIQMQRARKRMMAAVPEASVIITNPTHYAVALKYDHGAMAAPVVVAKGVDAVALRIREVAKGADVPIVEAPPLARALYAAVEIDRPIPIEHYAAVAEIIGYVMRLARQGRQSA</sequence>
<comment type="subcellular location">
    <subcellularLocation>
        <location evidence="1">Cell membrane</location>
        <topology evidence="1">Multi-pass membrane protein</topology>
    </subcellularLocation>
</comment>
<reference evidence="16 18" key="3">
    <citation type="submission" date="2018-07" db="EMBL/GenBank/DDBJ databases">
        <title>Genomic and Epidemiologic Investigation of an Indolent Hospital Outbreak.</title>
        <authorList>
            <person name="Johnson R.C."/>
            <person name="Deming C."/>
            <person name="Conlan S."/>
            <person name="Zellmer C.J."/>
            <person name="Michelin A.V."/>
            <person name="Lee-Lin S."/>
            <person name="Thomas P.J."/>
            <person name="Park M."/>
            <person name="Weingarten R.A."/>
            <person name="Less J."/>
            <person name="Dekker J.P."/>
            <person name="Frank K.M."/>
            <person name="Musser K.A."/>
            <person name="Mcquiston J.R."/>
            <person name="Henderson D.K."/>
            <person name="Lau A.F."/>
            <person name="Palmore T.N."/>
            <person name="Segre J.A."/>
        </authorList>
    </citation>
    <scope>NUCLEOTIDE SEQUENCE [LARGE SCALE GENOMIC DNA]</scope>
    <source>
        <strain evidence="16 18">SK-NIH.Env10_0317</strain>
    </source>
</reference>
<evidence type="ECO:0000256" key="1">
    <source>
        <dbReference type="ARBA" id="ARBA00004651"/>
    </source>
</evidence>
<keyword evidence="4 13" id="KW-0813">Transport</keyword>
<dbReference type="NCBIfam" id="TIGR00328">
    <property type="entry name" value="flhB"/>
    <property type="match status" value="1"/>
</dbReference>
<dbReference type="RefSeq" id="WP_075151399.1">
    <property type="nucleotide sequence ID" value="NZ_CP018820.1"/>
</dbReference>
<keyword evidence="15" id="KW-0969">Cilium</keyword>
<dbReference type="FunFam" id="3.40.1690.10:FF:000001">
    <property type="entry name" value="Flagellar biosynthetic protein FlhB"/>
    <property type="match status" value="1"/>
</dbReference>
<feature type="transmembrane region" description="Helical" evidence="13">
    <location>
        <begin position="39"/>
        <end position="61"/>
    </location>
</feature>
<evidence type="ECO:0000313" key="16">
    <source>
        <dbReference type="EMBL" id="RSU99985.1"/>
    </source>
</evidence>
<keyword evidence="11 13" id="KW-1006">Bacterial flagellum protein export</keyword>
<evidence type="ECO:0000256" key="3">
    <source>
        <dbReference type="ARBA" id="ARBA00021622"/>
    </source>
</evidence>
<dbReference type="Proteomes" id="UP000286681">
    <property type="component" value="Unassembled WGS sequence"/>
</dbReference>
<comment type="function">
    <text evidence="12 13">Required for formation of the rod structure in the basal body of the flagellar apparatus. Together with FliI and FliH, may constitute the export apparatus of flagellin.</text>
</comment>
<dbReference type="PRINTS" id="PR00950">
    <property type="entry name" value="TYPE3IMSPROT"/>
</dbReference>
<evidence type="ECO:0000256" key="12">
    <source>
        <dbReference type="ARBA" id="ARBA00025078"/>
    </source>
</evidence>
<evidence type="ECO:0000256" key="8">
    <source>
        <dbReference type="ARBA" id="ARBA00022927"/>
    </source>
</evidence>
<keyword evidence="7 13" id="KW-1005">Bacterial flagellum biogenesis</keyword>
<evidence type="ECO:0000256" key="9">
    <source>
        <dbReference type="ARBA" id="ARBA00022989"/>
    </source>
</evidence>
<keyword evidence="10 13" id="KW-0472">Membrane</keyword>
<keyword evidence="5 13" id="KW-1003">Cell membrane</keyword>
<reference evidence="15" key="1">
    <citation type="submission" date="2016-12" db="EMBL/GenBank/DDBJ databases">
        <title>Whole genome sequencing of Sphingomonas koreensis.</title>
        <authorList>
            <person name="Conlan S."/>
            <person name="Thomas P.J."/>
            <person name="Mullikin J."/>
            <person name="Palmore T.N."/>
            <person name="Frank K.M."/>
            <person name="Segre J.A."/>
        </authorList>
    </citation>
    <scope>NUCLEOTIDE SEQUENCE</scope>
    <source>
        <strain evidence="15">ABOJV</strain>
    </source>
</reference>
<dbReference type="Proteomes" id="UP000185161">
    <property type="component" value="Chromosome"/>
</dbReference>
<evidence type="ECO:0000256" key="2">
    <source>
        <dbReference type="ARBA" id="ARBA00010690"/>
    </source>
</evidence>
<dbReference type="GO" id="GO:0009306">
    <property type="term" value="P:protein secretion"/>
    <property type="evidence" value="ECO:0007669"/>
    <property type="project" value="InterPro"/>
</dbReference>
<keyword evidence="15" id="KW-0966">Cell projection</keyword>
<dbReference type="EMBL" id="QQWO01000020">
    <property type="protein sequence ID" value="RSU99985.1"/>
    <property type="molecule type" value="Genomic_DNA"/>
</dbReference>
<evidence type="ECO:0000256" key="10">
    <source>
        <dbReference type="ARBA" id="ARBA00023136"/>
    </source>
</evidence>
<evidence type="ECO:0000256" key="14">
    <source>
        <dbReference type="SAM" id="MobiDB-lite"/>
    </source>
</evidence>
<dbReference type="Gene3D" id="6.10.250.2080">
    <property type="match status" value="1"/>
</dbReference>
<dbReference type="EMBL" id="CP018820">
    <property type="protein sequence ID" value="APR52595.1"/>
    <property type="molecule type" value="Genomic_DNA"/>
</dbReference>
<protein>
    <recommendedName>
        <fullName evidence="3 13">Flagellar biosynthetic protein FlhB</fullName>
    </recommendedName>
</protein>
<keyword evidence="6 13" id="KW-0812">Transmembrane</keyword>
<dbReference type="Pfam" id="PF01312">
    <property type="entry name" value="Bac_export_2"/>
    <property type="match status" value="1"/>
</dbReference>
<feature type="transmembrane region" description="Helical" evidence="13">
    <location>
        <begin position="81"/>
        <end position="110"/>
    </location>
</feature>
<evidence type="ECO:0000313" key="15">
    <source>
        <dbReference type="EMBL" id="APR52595.1"/>
    </source>
</evidence>
<feature type="transmembrane region" description="Helical" evidence="13">
    <location>
        <begin position="142"/>
        <end position="164"/>
    </location>
</feature>
<keyword evidence="8 13" id="KW-0653">Protein transport</keyword>
<dbReference type="AlphaFoldDB" id="A0A1L6J9K3"/>
<evidence type="ECO:0000256" key="5">
    <source>
        <dbReference type="ARBA" id="ARBA00022475"/>
    </source>
</evidence>
<dbReference type="InterPro" id="IPR029025">
    <property type="entry name" value="T3SS_substrate_exporter_C"/>
</dbReference>
<proteinExistence type="inferred from homology"/>
<dbReference type="GeneID" id="44132753"/>